<feature type="domain" description="D-isomer specific 2-hydroxyacid dehydrogenase catalytic" evidence="4">
    <location>
        <begin position="4"/>
        <end position="264"/>
    </location>
</feature>
<dbReference type="SUPFAM" id="SSF51735">
    <property type="entry name" value="NAD(P)-binding Rossmann-fold domains"/>
    <property type="match status" value="1"/>
</dbReference>
<organism evidence="6 7">
    <name type="scientific">Paracoccus rhizosphaerae</name>
    <dbReference type="NCBI Taxonomy" id="1133347"/>
    <lineage>
        <taxon>Bacteria</taxon>
        <taxon>Pseudomonadati</taxon>
        <taxon>Pseudomonadota</taxon>
        <taxon>Alphaproteobacteria</taxon>
        <taxon>Rhodobacterales</taxon>
        <taxon>Paracoccaceae</taxon>
        <taxon>Paracoccus</taxon>
    </lineage>
</organism>
<reference evidence="6 7" key="1">
    <citation type="submission" date="2024-09" db="EMBL/GenBank/DDBJ databases">
        <authorList>
            <person name="Sun Q."/>
            <person name="Mori K."/>
        </authorList>
    </citation>
    <scope>NUCLEOTIDE SEQUENCE [LARGE SCALE GENOMIC DNA]</scope>
    <source>
        <strain evidence="6 7">CCM 7904</strain>
    </source>
</reference>
<dbReference type="PANTHER" id="PTHR10996">
    <property type="entry name" value="2-HYDROXYACID DEHYDROGENASE-RELATED"/>
    <property type="match status" value="1"/>
</dbReference>
<keyword evidence="1 3" id="KW-0560">Oxidoreductase</keyword>
<dbReference type="Proteomes" id="UP001589795">
    <property type="component" value="Unassembled WGS sequence"/>
</dbReference>
<keyword evidence="7" id="KW-1185">Reference proteome</keyword>
<evidence type="ECO:0000256" key="1">
    <source>
        <dbReference type="ARBA" id="ARBA00023002"/>
    </source>
</evidence>
<proteinExistence type="inferred from homology"/>
<protein>
    <submittedName>
        <fullName evidence="6">NAD(P)-dependent oxidoreductase</fullName>
    </submittedName>
</protein>
<evidence type="ECO:0000313" key="6">
    <source>
        <dbReference type="EMBL" id="MFC0201240.1"/>
    </source>
</evidence>
<dbReference type="PANTHER" id="PTHR10996:SF178">
    <property type="entry name" value="2-HYDROXYACID DEHYDROGENASE YGL185C-RELATED"/>
    <property type="match status" value="1"/>
</dbReference>
<accession>A0ABV6CKH5</accession>
<evidence type="ECO:0000259" key="5">
    <source>
        <dbReference type="Pfam" id="PF02826"/>
    </source>
</evidence>
<feature type="domain" description="D-isomer specific 2-hydroxyacid dehydrogenase NAD-binding" evidence="5">
    <location>
        <begin position="63"/>
        <end position="233"/>
    </location>
</feature>
<dbReference type="InterPro" id="IPR036291">
    <property type="entry name" value="NAD(P)-bd_dom_sf"/>
</dbReference>
<dbReference type="InterPro" id="IPR006139">
    <property type="entry name" value="D-isomer_2_OHA_DH_cat_dom"/>
</dbReference>
<dbReference type="RefSeq" id="WP_322630222.1">
    <property type="nucleotide sequence ID" value="NZ_JAOTBE010000068.1"/>
</dbReference>
<evidence type="ECO:0000256" key="3">
    <source>
        <dbReference type="RuleBase" id="RU003719"/>
    </source>
</evidence>
<dbReference type="InterPro" id="IPR006140">
    <property type="entry name" value="D-isomer_DH_NAD-bd"/>
</dbReference>
<name>A0ABV6CKH5_9RHOB</name>
<dbReference type="Pfam" id="PF00389">
    <property type="entry name" value="2-Hacid_dh"/>
    <property type="match status" value="1"/>
</dbReference>
<gene>
    <name evidence="6" type="ORF">ACFFIZ_13245</name>
</gene>
<sequence>MVANGHAPIDEALLAHLPALEIVCCSSAGYDAFDIKALARRKVRLTNASPALAQEVADVALLLALAGWRRLVAADVWVRDGHWAQQGDFPLGRGHRGRRLGIVGMGTIGRKVAELAQVLGLEVAYWNRSPKQLTWPQVGDLEELARSSDILIVIVAGGEGSRELISPAVIDALGPEGLLVNVARGSVIDEAAMIAALTEGRLGAAALDVFATEPNPDPRLTSLPNVTLSPHQASATVETRDAMAALMIDNLDAYFSGSPLLSEVQLQLG</sequence>
<dbReference type="SUPFAM" id="SSF52283">
    <property type="entry name" value="Formate/glycerate dehydrogenase catalytic domain-like"/>
    <property type="match status" value="1"/>
</dbReference>
<dbReference type="Pfam" id="PF02826">
    <property type="entry name" value="2-Hacid_dh_C"/>
    <property type="match status" value="1"/>
</dbReference>
<dbReference type="InterPro" id="IPR050223">
    <property type="entry name" value="D-isomer_2-hydroxyacid_DH"/>
</dbReference>
<evidence type="ECO:0000259" key="4">
    <source>
        <dbReference type="Pfam" id="PF00389"/>
    </source>
</evidence>
<evidence type="ECO:0000313" key="7">
    <source>
        <dbReference type="Proteomes" id="UP001589795"/>
    </source>
</evidence>
<comment type="caution">
    <text evidence="6">The sequence shown here is derived from an EMBL/GenBank/DDBJ whole genome shotgun (WGS) entry which is preliminary data.</text>
</comment>
<evidence type="ECO:0000256" key="2">
    <source>
        <dbReference type="ARBA" id="ARBA00023027"/>
    </source>
</evidence>
<dbReference type="EMBL" id="JBHLWQ010000126">
    <property type="protein sequence ID" value="MFC0201240.1"/>
    <property type="molecule type" value="Genomic_DNA"/>
</dbReference>
<dbReference type="Gene3D" id="3.40.50.720">
    <property type="entry name" value="NAD(P)-binding Rossmann-like Domain"/>
    <property type="match status" value="2"/>
</dbReference>
<comment type="similarity">
    <text evidence="3">Belongs to the D-isomer specific 2-hydroxyacid dehydrogenase family.</text>
</comment>
<keyword evidence="2" id="KW-0520">NAD</keyword>